<dbReference type="EMBL" id="JN987603">
    <property type="protein sequence ID" value="AET50826.1"/>
    <property type="molecule type" value="mRNA"/>
</dbReference>
<evidence type="ECO:0000313" key="2">
    <source>
        <dbReference type="EMBL" id="AET50826.1"/>
    </source>
</evidence>
<organism evidence="2">
    <name type="scientific">Eimeria tenella</name>
    <name type="common">Coccidian parasite</name>
    <dbReference type="NCBI Taxonomy" id="5802"/>
    <lineage>
        <taxon>Eukaryota</taxon>
        <taxon>Sar</taxon>
        <taxon>Alveolata</taxon>
        <taxon>Apicomplexa</taxon>
        <taxon>Conoidasida</taxon>
        <taxon>Coccidia</taxon>
        <taxon>Eucoccidiorida</taxon>
        <taxon>Eimeriorina</taxon>
        <taxon>Eimeriidae</taxon>
        <taxon>Eimeria</taxon>
    </lineage>
</organism>
<protein>
    <submittedName>
        <fullName evidence="2">Uncharacterized protein</fullName>
    </submittedName>
</protein>
<name>H9BA16_EIMTE</name>
<dbReference type="AlphaFoldDB" id="H9BA16"/>
<evidence type="ECO:0000256" key="1">
    <source>
        <dbReference type="SAM" id="MobiDB-lite"/>
    </source>
</evidence>
<dbReference type="VEuPathDB" id="ToxoDB:ETH2_1016600"/>
<accession>H9BA16</accession>
<feature type="compositionally biased region" description="Gly residues" evidence="1">
    <location>
        <begin position="57"/>
        <end position="69"/>
    </location>
</feature>
<sequence>MQVYPEPAPPSPAENLRWLEDQLDVTYSPVCCSYNAGTTTLLLRLPSAAWGVGGVASGGAASGEKNSGGRGRDPSLDGMGWRNEGASEQSLVDIFGRIHSLDALKLQRQPGSWGRGRRRACGPSAAQRPGQLQHPPGERRWFAVSKRGDGRLVRWWVHQCGAFGVFPFPRGVQAVRRSLQFAQLPELVFHAADEEKAVGGLAKEDEFLHRVPADAGPRGGGSAGAAVPAVAQQVSEAGGCGLQRRGG</sequence>
<feature type="region of interest" description="Disordered" evidence="1">
    <location>
        <begin position="111"/>
        <end position="136"/>
    </location>
</feature>
<feature type="region of interest" description="Disordered" evidence="1">
    <location>
        <begin position="57"/>
        <end position="80"/>
    </location>
</feature>
<dbReference type="VEuPathDB" id="ToxoDB:ETH_00002205"/>
<proteinExistence type="evidence at transcript level"/>
<reference evidence="2" key="1">
    <citation type="journal article" date="2012" name="BMC Genomics">
        <title>Characterisation of full-length cDNA sequences provides insights into the Eimeria tenella transcriptome.</title>
        <authorList>
            <person name="Amiruddin N."/>
            <person name="Lee X.W."/>
            <person name="Blake D.P."/>
            <person name="Suzuki Y."/>
            <person name="Tay Y.L."/>
            <person name="Lim L.S."/>
            <person name="Tomley F.M."/>
            <person name="Watanabe J."/>
            <person name="Sugimoto C."/>
            <person name="Wan K.L."/>
        </authorList>
    </citation>
    <scope>NUCLEOTIDE SEQUENCE</scope>
    <source>
        <strain evidence="2">Houghton</strain>
    </source>
</reference>